<dbReference type="AlphaFoldDB" id="A0A0K2SQM5"/>
<evidence type="ECO:0000313" key="2">
    <source>
        <dbReference type="Proteomes" id="UP000065807"/>
    </source>
</evidence>
<dbReference type="Proteomes" id="UP000065807">
    <property type="component" value="Chromosome"/>
</dbReference>
<accession>A0A0K2SQM5</accession>
<dbReference type="KEGG" id="lpil:LIP_3306"/>
<keyword evidence="2" id="KW-1185">Reference proteome</keyword>
<name>A0A0K2SQM5_LIMPI</name>
<dbReference type="EMBL" id="AP014924">
    <property type="protein sequence ID" value="BAS29119.1"/>
    <property type="molecule type" value="Genomic_DNA"/>
</dbReference>
<reference evidence="2" key="2">
    <citation type="journal article" date="2016" name="Int. J. Syst. Evol. Microbiol.">
        <title>Complete genome sequence and cell structure of Limnochorda pilosa, a Gram-negative spore-former within the phylum Firmicutes.</title>
        <authorList>
            <person name="Watanabe M."/>
            <person name="Kojima H."/>
            <person name="Fukui M."/>
        </authorList>
    </citation>
    <scope>NUCLEOTIDE SEQUENCE [LARGE SCALE GENOMIC DNA]</scope>
    <source>
        <strain evidence="2">HC45</strain>
    </source>
</reference>
<sequence length="128" mass="14366">MDLALFQRSVDQQLIRHRSVLDLFTKLQESQARLQRAVAKAATQCGCIEVNAHKQAFPSDGTLQDAARLVETHVTGTLCEHCRETVETEMGQHAFYLAGLAQVLGLELEAVFQQEQRRMDLLGPYGLR</sequence>
<protein>
    <recommendedName>
        <fullName evidence="3">DUF1573 domain-containing protein</fullName>
    </recommendedName>
</protein>
<evidence type="ECO:0000313" key="1">
    <source>
        <dbReference type="EMBL" id="BAS29119.1"/>
    </source>
</evidence>
<proteinExistence type="predicted"/>
<reference evidence="2" key="1">
    <citation type="submission" date="2015-07" db="EMBL/GenBank/DDBJ databases">
        <title>Complete genome sequence and phylogenetic analysis of Limnochorda pilosa.</title>
        <authorList>
            <person name="Watanabe M."/>
            <person name="Kojima H."/>
            <person name="Fukui M."/>
        </authorList>
    </citation>
    <scope>NUCLEOTIDE SEQUENCE [LARGE SCALE GENOMIC DNA]</scope>
    <source>
        <strain evidence="2">HC45</strain>
    </source>
</reference>
<evidence type="ECO:0008006" key="3">
    <source>
        <dbReference type="Google" id="ProtNLM"/>
    </source>
</evidence>
<dbReference type="OrthoDB" id="2988649at2"/>
<dbReference type="STRING" id="1555112.LIP_3306"/>
<gene>
    <name evidence="1" type="ORF">LIP_3306</name>
</gene>
<organism evidence="1 2">
    <name type="scientific">Limnochorda pilosa</name>
    <dbReference type="NCBI Taxonomy" id="1555112"/>
    <lineage>
        <taxon>Bacteria</taxon>
        <taxon>Bacillati</taxon>
        <taxon>Bacillota</taxon>
        <taxon>Limnochordia</taxon>
        <taxon>Limnochordales</taxon>
        <taxon>Limnochordaceae</taxon>
        <taxon>Limnochorda</taxon>
    </lineage>
</organism>